<evidence type="ECO:0000256" key="3">
    <source>
        <dbReference type="SAM" id="MobiDB-lite"/>
    </source>
</evidence>
<reference evidence="5" key="1">
    <citation type="submission" date="2021-02" db="EMBL/GenBank/DDBJ databases">
        <authorList>
            <person name="Nowell W R."/>
        </authorList>
    </citation>
    <scope>NUCLEOTIDE SEQUENCE</scope>
</reference>
<dbReference type="GO" id="GO:0032039">
    <property type="term" value="C:integrator complex"/>
    <property type="evidence" value="ECO:0007669"/>
    <property type="project" value="TreeGrafter"/>
</dbReference>
<dbReference type="PANTHER" id="PTHR20938:SF0">
    <property type="entry name" value="INTEGRATOR COMPLEX SUBUNIT 4"/>
    <property type="match status" value="1"/>
</dbReference>
<dbReference type="AlphaFoldDB" id="A0A813UMU0"/>
<evidence type="ECO:0000256" key="2">
    <source>
        <dbReference type="ARBA" id="ARBA00023242"/>
    </source>
</evidence>
<keyword evidence="7" id="KW-1185">Reference proteome</keyword>
<dbReference type="Pfam" id="PF25458">
    <property type="entry name" value="INTS4_C"/>
    <property type="match status" value="1"/>
</dbReference>
<dbReference type="Gene3D" id="1.25.10.10">
    <property type="entry name" value="Leucine-rich Repeat Variant"/>
    <property type="match status" value="1"/>
</dbReference>
<feature type="compositionally biased region" description="Acidic residues" evidence="3">
    <location>
        <begin position="1021"/>
        <end position="1030"/>
    </location>
</feature>
<dbReference type="Proteomes" id="UP000663828">
    <property type="component" value="Unassembled WGS sequence"/>
</dbReference>
<comment type="subcellular location">
    <subcellularLocation>
        <location evidence="1">Nucleus</location>
    </subcellularLocation>
</comment>
<evidence type="ECO:0000259" key="4">
    <source>
        <dbReference type="Pfam" id="PF25458"/>
    </source>
</evidence>
<dbReference type="PANTHER" id="PTHR20938">
    <property type="entry name" value="INTEGRATOR COMPLEX SUBUNIT 4"/>
    <property type="match status" value="1"/>
</dbReference>
<dbReference type="EMBL" id="CAJNOJ010000018">
    <property type="protein sequence ID" value="CAF0829542.1"/>
    <property type="molecule type" value="Genomic_DNA"/>
</dbReference>
<dbReference type="InterPro" id="IPR011989">
    <property type="entry name" value="ARM-like"/>
</dbReference>
<evidence type="ECO:0000313" key="5">
    <source>
        <dbReference type="EMBL" id="CAF0829542.1"/>
    </source>
</evidence>
<dbReference type="Proteomes" id="UP000663852">
    <property type="component" value="Unassembled WGS sequence"/>
</dbReference>
<feature type="region of interest" description="Disordered" evidence="3">
    <location>
        <begin position="935"/>
        <end position="1030"/>
    </location>
</feature>
<comment type="caution">
    <text evidence="5">The sequence shown here is derived from an EMBL/GenBank/DDBJ whole genome shotgun (WGS) entry which is preliminary data.</text>
</comment>
<evidence type="ECO:0000256" key="1">
    <source>
        <dbReference type="ARBA" id="ARBA00004123"/>
    </source>
</evidence>
<sequence length="1030" mass="117543">MATLKKRILQNISQTTTIDAIEQSQETSPTTATLILDSKNPSIPPLTHKVRLVEVSTSYRRFTDFTKRLKILKTLREYNEALADFTDRLILFRNCIDDCITVLIQHILEAVDPLIQITFINTLTIVEQRYPNSSIKYVNDLLDFGKQTKSIKVAACLLSYFSILPTSAFLDKNAFVHYAIQYSTNIHVRVQLCAFKLLSTLGRAPDLDSALQLKIINKLLQAIDHDDARVRAESLRTIVDLFKCKVGLDSKHYTLFVECLQDYYAEVRLAACEALFLLAVNAPDSPVPTGSSTDDSSKLINQIFRVICDLTNDEAKIVRVQAMKMIGQLCRNGVDISLIHQTLDKKLLRITKKKAFIAKVEQLDSEMDDITVHDVTVDAQSASITAIGPCGALISGLEDEYSDVRAAAIDSCYDISCCHDVFQSKLVEYIVSMFDDDIEHVRLQAMRVLGKIAQGRVLRGEQVLSILTELLSRSYDIRSALHDILRVVRIGDPDTLYKLFHRLVENIQRFKTDTHSVLRCLRELGQNNSAFIALLLPKLLPMHSYLDVQEPQFSKIDHTCALIVVLNAALYHPSIISILPDYVFRHYRYLRTKEPDLTPNLEKSFSHSHLTTTTTFNADTSLSIASPSSHDVFERILKLSEQGQDLHASDRQKFYRNLAAELHKVAEMDVNLLAISECISLYYQVLAIITYQCNTRTCLKALSICKRLLTVFHGYSKEQLFIFQQLHLYCHLLLVSLQTKLTTNVRQRCYKHIQWQREKMKDNQIEIDSDEKLLHTNLISYAQQFISKISKHPLFNKTNFIKANDPIRMTSVTFLEPEVDVEQVLEFLPGLSVSISCLMNAKNLDRQQTINIKVSYSDGKSCLLPITDDNIRTLTEDNSLRIDSKITFSHHHWLRPDHAAFSIVLFPIRSQCFIMDVNEEYIEITKPIRALIHPKYSQHRSRKKHSADEKTATTTTTTTPVAQLEIDMGDDDNDEHDAEWLDETGADEEETGHMDDDESEMDTSQDEEQVDFVERRANHDSDDDDDSMTY</sequence>
<evidence type="ECO:0000313" key="6">
    <source>
        <dbReference type="EMBL" id="CAF1570896.1"/>
    </source>
</evidence>
<feature type="compositionally biased region" description="Basic residues" evidence="3">
    <location>
        <begin position="936"/>
        <end position="945"/>
    </location>
</feature>
<dbReference type="SUPFAM" id="SSF48371">
    <property type="entry name" value="ARM repeat"/>
    <property type="match status" value="2"/>
</dbReference>
<feature type="domain" description="Integrator complex subunit 4/Protein SIEL C-terminal Ig-like" evidence="4">
    <location>
        <begin position="814"/>
        <end position="936"/>
    </location>
</feature>
<dbReference type="EMBL" id="CAJNOR010005643">
    <property type="protein sequence ID" value="CAF1570896.1"/>
    <property type="molecule type" value="Genomic_DNA"/>
</dbReference>
<dbReference type="InterPro" id="IPR016024">
    <property type="entry name" value="ARM-type_fold"/>
</dbReference>
<dbReference type="GO" id="GO:0016180">
    <property type="term" value="P:snRNA processing"/>
    <property type="evidence" value="ECO:0007669"/>
    <property type="project" value="TreeGrafter"/>
</dbReference>
<keyword evidence="2" id="KW-0539">Nucleus</keyword>
<gene>
    <name evidence="5" type="ORF">EDS130_LOCUS6265</name>
    <name evidence="6" type="ORF">XAT740_LOCUS44466</name>
</gene>
<feature type="compositionally biased region" description="Acidic residues" evidence="3">
    <location>
        <begin position="967"/>
        <end position="1011"/>
    </location>
</feature>
<evidence type="ECO:0000313" key="7">
    <source>
        <dbReference type="Proteomes" id="UP000663828"/>
    </source>
</evidence>
<name>A0A813UMU0_ADIRI</name>
<accession>A0A813UMU0</accession>
<proteinExistence type="predicted"/>
<organism evidence="5 8">
    <name type="scientific">Adineta ricciae</name>
    <name type="common">Rotifer</name>
    <dbReference type="NCBI Taxonomy" id="249248"/>
    <lineage>
        <taxon>Eukaryota</taxon>
        <taxon>Metazoa</taxon>
        <taxon>Spiralia</taxon>
        <taxon>Gnathifera</taxon>
        <taxon>Rotifera</taxon>
        <taxon>Eurotatoria</taxon>
        <taxon>Bdelloidea</taxon>
        <taxon>Adinetida</taxon>
        <taxon>Adinetidae</taxon>
        <taxon>Adineta</taxon>
    </lineage>
</organism>
<evidence type="ECO:0000313" key="8">
    <source>
        <dbReference type="Proteomes" id="UP000663852"/>
    </source>
</evidence>
<dbReference type="OrthoDB" id="18190at2759"/>
<dbReference type="InterPro" id="IPR057412">
    <property type="entry name" value="INTS4_C"/>
</dbReference>
<protein>
    <recommendedName>
        <fullName evidence="4">Integrator complex subunit 4/Protein SIEL C-terminal Ig-like domain-containing protein</fullName>
    </recommendedName>
</protein>